<proteinExistence type="inferred from homology"/>
<comment type="caution">
    <text evidence="5">The sequence shown here is derived from an EMBL/GenBank/DDBJ whole genome shotgun (WGS) entry which is preliminary data.</text>
</comment>
<dbReference type="PANTHER" id="PTHR11088">
    <property type="entry name" value="TRNA DIMETHYLALLYLTRANSFERASE"/>
    <property type="match status" value="1"/>
</dbReference>
<dbReference type="InterPro" id="IPR039657">
    <property type="entry name" value="Dimethylallyltransferase"/>
</dbReference>
<dbReference type="PANTHER" id="PTHR11088:SF60">
    <property type="entry name" value="TRNA DIMETHYLALLYLTRANSFERASE"/>
    <property type="match status" value="1"/>
</dbReference>
<keyword evidence="4" id="KW-0067">ATP-binding</keyword>
<feature type="non-terminal residue" evidence="5">
    <location>
        <position position="232"/>
    </location>
</feature>
<dbReference type="Proteomes" id="UP000178631">
    <property type="component" value="Unassembled WGS sequence"/>
</dbReference>
<accession>A0A1F4UH28</accession>
<reference evidence="5 6" key="1">
    <citation type="journal article" date="2016" name="Nat. Commun.">
        <title>Thousands of microbial genomes shed light on interconnected biogeochemical processes in an aquifer system.</title>
        <authorList>
            <person name="Anantharaman K."/>
            <person name="Brown C.T."/>
            <person name="Hug L.A."/>
            <person name="Sharon I."/>
            <person name="Castelle C.J."/>
            <person name="Probst A.J."/>
            <person name="Thomas B.C."/>
            <person name="Singh A."/>
            <person name="Wilkins M.J."/>
            <person name="Karaoz U."/>
            <person name="Brodie E.L."/>
            <person name="Williams K.H."/>
            <person name="Hubbard S.S."/>
            <person name="Banfield J.F."/>
        </authorList>
    </citation>
    <scope>NUCLEOTIDE SEQUENCE [LARGE SCALE GENOMIC DNA]</scope>
</reference>
<dbReference type="GO" id="GO:0006400">
    <property type="term" value="P:tRNA modification"/>
    <property type="evidence" value="ECO:0007669"/>
    <property type="project" value="TreeGrafter"/>
</dbReference>
<organism evidence="5 6">
    <name type="scientific">candidate division WS6 bacterium RIFOXYC1_FULL_33_10</name>
    <dbReference type="NCBI Taxonomy" id="1802606"/>
    <lineage>
        <taxon>Bacteria</taxon>
        <taxon>Candidatus Dojkabacteria</taxon>
    </lineage>
</organism>
<evidence type="ECO:0008006" key="7">
    <source>
        <dbReference type="Google" id="ProtNLM"/>
    </source>
</evidence>
<name>A0A1F4UH28_9BACT</name>
<evidence type="ECO:0000313" key="5">
    <source>
        <dbReference type="EMBL" id="OGC44285.1"/>
    </source>
</evidence>
<dbReference type="SUPFAM" id="SSF52540">
    <property type="entry name" value="P-loop containing nucleoside triphosphate hydrolases"/>
    <property type="match status" value="1"/>
</dbReference>
<dbReference type="GO" id="GO:0052381">
    <property type="term" value="F:tRNA dimethylallyltransferase activity"/>
    <property type="evidence" value="ECO:0007669"/>
    <property type="project" value="TreeGrafter"/>
</dbReference>
<dbReference type="InterPro" id="IPR027417">
    <property type="entry name" value="P-loop_NTPase"/>
</dbReference>
<protein>
    <recommendedName>
        <fullName evidence="7">tRNA dimethylallyltransferase</fullName>
    </recommendedName>
</protein>
<gene>
    <name evidence="5" type="ORF">A3J98_00515</name>
</gene>
<dbReference type="Gene3D" id="1.10.287.890">
    <property type="entry name" value="Crystal structure of tRNA isopentenylpyrophosphate transferase (bh2366) domain"/>
    <property type="match status" value="1"/>
</dbReference>
<evidence type="ECO:0000256" key="4">
    <source>
        <dbReference type="ARBA" id="ARBA00022840"/>
    </source>
</evidence>
<evidence type="ECO:0000256" key="1">
    <source>
        <dbReference type="ARBA" id="ARBA00005842"/>
    </source>
</evidence>
<evidence type="ECO:0000256" key="2">
    <source>
        <dbReference type="ARBA" id="ARBA00022679"/>
    </source>
</evidence>
<dbReference type="EMBL" id="MEUP01000134">
    <property type="protein sequence ID" value="OGC44285.1"/>
    <property type="molecule type" value="Genomic_DNA"/>
</dbReference>
<keyword evidence="2" id="KW-0808">Transferase</keyword>
<dbReference type="Pfam" id="PF01715">
    <property type="entry name" value="IPPT"/>
    <property type="match status" value="1"/>
</dbReference>
<dbReference type="GO" id="GO:0005524">
    <property type="term" value="F:ATP binding"/>
    <property type="evidence" value="ECO:0007669"/>
    <property type="project" value="UniProtKB-KW"/>
</dbReference>
<sequence length="232" mass="26598">MIDYNGKIIVIAGPTASGKSDIAITLAKKINGYIINGDSRQVYKYLNIGTAKPVFQNSEYTIDGIKHYLYDFVDPKDSFTLFDYQLAVKDILKKEKGIPILVGGSGLYIDSVVFNYILSKNHNIDTTLQSKSIEELKELAKEYLPNMNESDRENKHRLIRAIQRKGSTHKKGDMLNSIYFVLDIEKEILEKRVEERIERMFKEGLLEENISLSKKGYTYEDKGMNSIGYIEF</sequence>
<comment type="similarity">
    <text evidence="1">Belongs to the IPP transferase family.</text>
</comment>
<dbReference type="Gene3D" id="3.40.50.300">
    <property type="entry name" value="P-loop containing nucleotide triphosphate hydrolases"/>
    <property type="match status" value="1"/>
</dbReference>
<keyword evidence="3" id="KW-0547">Nucleotide-binding</keyword>
<evidence type="ECO:0000256" key="3">
    <source>
        <dbReference type="ARBA" id="ARBA00022741"/>
    </source>
</evidence>
<dbReference type="AlphaFoldDB" id="A0A1F4UH28"/>
<evidence type="ECO:0000313" key="6">
    <source>
        <dbReference type="Proteomes" id="UP000178631"/>
    </source>
</evidence>